<dbReference type="RefSeq" id="WP_265220981.1">
    <property type="nucleotide sequence ID" value="NZ_JAPEUL010000012.1"/>
</dbReference>
<sequence>MRLNHERDGLDKHYMHTHSREQMRKALGEWGFKLKNIIVPLFYEIM</sequence>
<name>A0ABT3KM85_9GAMM</name>
<keyword evidence="2" id="KW-1185">Reference proteome</keyword>
<comment type="caution">
    <text evidence="1">The sequence shown here is derived from an EMBL/GenBank/DDBJ whole genome shotgun (WGS) entry which is preliminary data.</text>
</comment>
<gene>
    <name evidence="1" type="ORF">ONZ52_23430</name>
</gene>
<reference evidence="1" key="1">
    <citation type="submission" date="2022-11" db="EMBL/GenBank/DDBJ databases">
        <title>Marinomonas sp. nov., isolated from marine algae.</title>
        <authorList>
            <person name="Choi D.G."/>
            <person name="Kim J.M."/>
            <person name="Lee J.K."/>
            <person name="Baek J.H."/>
            <person name="Jeon C.O."/>
        </authorList>
    </citation>
    <scope>NUCLEOTIDE SEQUENCE</scope>
    <source>
        <strain evidence="1">KJ51-3</strain>
    </source>
</reference>
<dbReference type="Proteomes" id="UP001431181">
    <property type="component" value="Unassembled WGS sequence"/>
</dbReference>
<evidence type="ECO:0000313" key="1">
    <source>
        <dbReference type="EMBL" id="MCW4631674.1"/>
    </source>
</evidence>
<evidence type="ECO:0000313" key="2">
    <source>
        <dbReference type="Proteomes" id="UP001431181"/>
    </source>
</evidence>
<protein>
    <submittedName>
        <fullName evidence="1">Uncharacterized protein</fullName>
    </submittedName>
</protein>
<dbReference type="EMBL" id="JAPEUL010000012">
    <property type="protein sequence ID" value="MCW4631674.1"/>
    <property type="molecule type" value="Genomic_DNA"/>
</dbReference>
<organism evidence="1 2">
    <name type="scientific">Marinomonas rhodophyticola</name>
    <dbReference type="NCBI Taxonomy" id="2992803"/>
    <lineage>
        <taxon>Bacteria</taxon>
        <taxon>Pseudomonadati</taxon>
        <taxon>Pseudomonadota</taxon>
        <taxon>Gammaproteobacteria</taxon>
        <taxon>Oceanospirillales</taxon>
        <taxon>Oceanospirillaceae</taxon>
        <taxon>Marinomonas</taxon>
    </lineage>
</organism>
<accession>A0ABT3KM85</accession>
<proteinExistence type="predicted"/>